<organism evidence="3 4">
    <name type="scientific">Crossiella equi</name>
    <dbReference type="NCBI Taxonomy" id="130796"/>
    <lineage>
        <taxon>Bacteria</taxon>
        <taxon>Bacillati</taxon>
        <taxon>Actinomycetota</taxon>
        <taxon>Actinomycetes</taxon>
        <taxon>Pseudonocardiales</taxon>
        <taxon>Pseudonocardiaceae</taxon>
        <taxon>Crossiella</taxon>
    </lineage>
</organism>
<feature type="chain" id="PRO_5045639032" description="DUF3558 domain-containing protein" evidence="2">
    <location>
        <begin position="23"/>
        <end position="203"/>
    </location>
</feature>
<dbReference type="EMBL" id="JAGIOO010000001">
    <property type="protein sequence ID" value="MBP2474233.1"/>
    <property type="molecule type" value="Genomic_DNA"/>
</dbReference>
<name>A0ABS5ACC3_9PSEU</name>
<dbReference type="RefSeq" id="WP_086781065.1">
    <property type="nucleotide sequence ID" value="NZ_JAGIOO010000001.1"/>
</dbReference>
<dbReference type="Pfam" id="PF12079">
    <property type="entry name" value="DUF3558"/>
    <property type="match status" value="1"/>
</dbReference>
<evidence type="ECO:0000313" key="4">
    <source>
        <dbReference type="Proteomes" id="UP001519363"/>
    </source>
</evidence>
<evidence type="ECO:0000256" key="2">
    <source>
        <dbReference type="SAM" id="SignalP"/>
    </source>
</evidence>
<dbReference type="Proteomes" id="UP001519363">
    <property type="component" value="Unassembled WGS sequence"/>
</dbReference>
<protein>
    <recommendedName>
        <fullName evidence="5">DUF3558 domain-containing protein</fullName>
    </recommendedName>
</protein>
<feature type="compositionally biased region" description="Low complexity" evidence="1">
    <location>
        <begin position="30"/>
        <end position="47"/>
    </location>
</feature>
<keyword evidence="2" id="KW-0732">Signal</keyword>
<feature type="region of interest" description="Disordered" evidence="1">
    <location>
        <begin position="27"/>
        <end position="47"/>
    </location>
</feature>
<evidence type="ECO:0000256" key="1">
    <source>
        <dbReference type="SAM" id="MobiDB-lite"/>
    </source>
</evidence>
<keyword evidence="4" id="KW-1185">Reference proteome</keyword>
<sequence>MSSVVRTTLVAGLALVTVAACSGGNGGGQQTATGSAAPSSTTATTNLAPTVDTPLALDSYASKPCELLKPAQLSAFGQFQPAKQLPESKLGPECGWNPPQARGVALVITVNTKSGGLEDNYRNKNTYPFFAPADKIAGYPAVNTNERDNIDSGDCYQYVGVSNTRTFRMSVYVQDERHPQYKTPCALASQVSAEVIKTLQGGG</sequence>
<dbReference type="PROSITE" id="PS51257">
    <property type="entry name" value="PROKAR_LIPOPROTEIN"/>
    <property type="match status" value="1"/>
</dbReference>
<dbReference type="InterPro" id="IPR024520">
    <property type="entry name" value="DUF3558"/>
</dbReference>
<feature type="signal peptide" evidence="2">
    <location>
        <begin position="1"/>
        <end position="22"/>
    </location>
</feature>
<evidence type="ECO:0000313" key="3">
    <source>
        <dbReference type="EMBL" id="MBP2474233.1"/>
    </source>
</evidence>
<reference evidence="3 4" key="1">
    <citation type="submission" date="2021-03" db="EMBL/GenBank/DDBJ databases">
        <title>Sequencing the genomes of 1000 actinobacteria strains.</title>
        <authorList>
            <person name="Klenk H.-P."/>
        </authorList>
    </citation>
    <scope>NUCLEOTIDE SEQUENCE [LARGE SCALE GENOMIC DNA]</scope>
    <source>
        <strain evidence="3 4">DSM 44580</strain>
    </source>
</reference>
<evidence type="ECO:0008006" key="5">
    <source>
        <dbReference type="Google" id="ProtNLM"/>
    </source>
</evidence>
<proteinExistence type="predicted"/>
<accession>A0ABS5ACC3</accession>
<gene>
    <name evidence="3" type="ORF">JOF53_003105</name>
</gene>
<comment type="caution">
    <text evidence="3">The sequence shown here is derived from an EMBL/GenBank/DDBJ whole genome shotgun (WGS) entry which is preliminary data.</text>
</comment>